<protein>
    <recommendedName>
        <fullName evidence="5 7">Adenylate kinase</fullName>
        <shortName evidence="5">AK</shortName>
        <ecNumber evidence="5 7">2.7.4.3</ecNumber>
    </recommendedName>
    <alternativeName>
        <fullName evidence="5">ATP-AMP transphosphorylase</fullName>
    </alternativeName>
    <alternativeName>
        <fullName evidence="5">ATP:AMP phosphotransferase</fullName>
    </alternativeName>
    <alternativeName>
        <fullName evidence="5">Adenylate monophosphate kinase</fullName>
    </alternativeName>
</protein>
<keyword evidence="3 5" id="KW-0547">Nucleotide-binding</keyword>
<dbReference type="NCBIfam" id="NF011105">
    <property type="entry name" value="PRK14532.1"/>
    <property type="match status" value="1"/>
</dbReference>
<dbReference type="PRINTS" id="PR00094">
    <property type="entry name" value="ADENYLTKNASE"/>
</dbReference>
<dbReference type="FunFam" id="3.40.50.300:FF:000106">
    <property type="entry name" value="Adenylate kinase mitochondrial"/>
    <property type="match status" value="1"/>
</dbReference>
<dbReference type="Pfam" id="PF05191">
    <property type="entry name" value="ADK_lid"/>
    <property type="match status" value="1"/>
</dbReference>
<feature type="binding site" evidence="5">
    <location>
        <position position="129"/>
    </location>
    <ligand>
        <name>Zn(2+)</name>
        <dbReference type="ChEBI" id="CHEBI:29105"/>
        <note>structural</note>
    </ligand>
</feature>
<dbReference type="PROSITE" id="PS00113">
    <property type="entry name" value="ADENYLATE_KINASE"/>
    <property type="match status" value="1"/>
</dbReference>
<dbReference type="SUPFAM" id="SSF52540">
    <property type="entry name" value="P-loop containing nucleoside triphosphate hydrolases"/>
    <property type="match status" value="1"/>
</dbReference>
<dbReference type="InterPro" id="IPR033690">
    <property type="entry name" value="Adenylat_kinase_CS"/>
</dbReference>
<comment type="domain">
    <text evidence="5">Consists of three domains, a large central CORE domain and two small peripheral domains, NMPbind and LID, which undergo movements during catalysis. The LID domain closes over the site of phosphoryl transfer upon ATP binding. Assembling and dissambling the active center during each catalytic cycle provides an effective means to prevent ATP hydrolysis. Some bacteria have evolved a zinc-coordinating structure that stabilizes the LID domain.</text>
</comment>
<feature type="binding site" evidence="5">
    <location>
        <begin position="10"/>
        <end position="15"/>
    </location>
    <ligand>
        <name>ATP</name>
        <dbReference type="ChEBI" id="CHEBI:30616"/>
    </ligand>
</feature>
<keyword evidence="5" id="KW-0963">Cytoplasm</keyword>
<feature type="binding site" evidence="5">
    <location>
        <position position="171"/>
    </location>
    <ligand>
        <name>AMP</name>
        <dbReference type="ChEBI" id="CHEBI:456215"/>
    </ligand>
</feature>
<evidence type="ECO:0000256" key="5">
    <source>
        <dbReference type="HAMAP-Rule" id="MF_00235"/>
    </source>
</evidence>
<dbReference type="AlphaFoldDB" id="A0A6G7ZM65"/>
<keyword evidence="5" id="KW-0479">Metal-binding</keyword>
<dbReference type="SUPFAM" id="SSF57774">
    <property type="entry name" value="Microbial and mitochondrial ADK, insert 'zinc finger' domain"/>
    <property type="match status" value="1"/>
</dbReference>
<accession>A0A6G7ZM65</accession>
<proteinExistence type="inferred from homology"/>
<feature type="binding site" evidence="5">
    <location>
        <position position="91"/>
    </location>
    <ligand>
        <name>AMP</name>
        <dbReference type="ChEBI" id="CHEBI:456215"/>
    </ligand>
</feature>
<dbReference type="NCBIfam" id="NF011100">
    <property type="entry name" value="PRK14527.1"/>
    <property type="match status" value="1"/>
</dbReference>
<feature type="binding site" evidence="5">
    <location>
        <position position="36"/>
    </location>
    <ligand>
        <name>AMP</name>
        <dbReference type="ChEBI" id="CHEBI:456215"/>
    </ligand>
</feature>
<comment type="catalytic activity">
    <reaction evidence="5 7">
        <text>AMP + ATP = 2 ADP</text>
        <dbReference type="Rhea" id="RHEA:12973"/>
        <dbReference type="ChEBI" id="CHEBI:30616"/>
        <dbReference type="ChEBI" id="CHEBI:456215"/>
        <dbReference type="ChEBI" id="CHEBI:456216"/>
        <dbReference type="EC" id="2.7.4.3"/>
    </reaction>
</comment>
<reference evidence="9 10" key="1">
    <citation type="submission" date="2020-03" db="EMBL/GenBank/DDBJ databases">
        <title>Sphingomonas sp. nov., isolated from fish.</title>
        <authorList>
            <person name="Hyun D.-W."/>
            <person name="Bae J.-W."/>
        </authorList>
    </citation>
    <scope>NUCLEOTIDE SEQUENCE [LARGE SCALE GENOMIC DNA]</scope>
    <source>
        <strain evidence="9 10">HDW15C</strain>
    </source>
</reference>
<evidence type="ECO:0000313" key="10">
    <source>
        <dbReference type="Proteomes" id="UP000502502"/>
    </source>
</evidence>
<dbReference type="NCBIfam" id="NF001381">
    <property type="entry name" value="PRK00279.1-3"/>
    <property type="match status" value="1"/>
</dbReference>
<feature type="binding site" evidence="5">
    <location>
        <begin position="57"/>
        <end position="59"/>
    </location>
    <ligand>
        <name>AMP</name>
        <dbReference type="ChEBI" id="CHEBI:456215"/>
    </ligand>
</feature>
<evidence type="ECO:0000256" key="1">
    <source>
        <dbReference type="ARBA" id="ARBA00022679"/>
    </source>
</evidence>
<feature type="binding site" evidence="5">
    <location>
        <position position="152"/>
    </location>
    <ligand>
        <name>Zn(2+)</name>
        <dbReference type="ChEBI" id="CHEBI:29105"/>
        <note>structural</note>
    </ligand>
</feature>
<dbReference type="NCBIfam" id="TIGR01351">
    <property type="entry name" value="adk"/>
    <property type="match status" value="1"/>
</dbReference>
<evidence type="ECO:0000259" key="8">
    <source>
        <dbReference type="Pfam" id="PF05191"/>
    </source>
</evidence>
<evidence type="ECO:0000313" key="9">
    <source>
        <dbReference type="EMBL" id="QIL02074.1"/>
    </source>
</evidence>
<feature type="binding site" evidence="5">
    <location>
        <position position="126"/>
    </location>
    <ligand>
        <name>ATP</name>
        <dbReference type="ChEBI" id="CHEBI:30616"/>
    </ligand>
</feature>
<feature type="binding site" evidence="5">
    <location>
        <position position="199"/>
    </location>
    <ligand>
        <name>ATP</name>
        <dbReference type="ChEBI" id="CHEBI:30616"/>
    </ligand>
</feature>
<evidence type="ECO:0000256" key="7">
    <source>
        <dbReference type="RuleBase" id="RU003331"/>
    </source>
</evidence>
<organism evidence="9 10">
    <name type="scientific">Sphingomonas sinipercae</name>
    <dbReference type="NCBI Taxonomy" id="2714944"/>
    <lineage>
        <taxon>Bacteria</taxon>
        <taxon>Pseudomonadati</taxon>
        <taxon>Pseudomonadota</taxon>
        <taxon>Alphaproteobacteria</taxon>
        <taxon>Sphingomonadales</taxon>
        <taxon>Sphingomonadaceae</taxon>
        <taxon>Sphingomonas</taxon>
    </lineage>
</organism>
<dbReference type="InterPro" id="IPR000850">
    <property type="entry name" value="Adenylat/UMP-CMP_kin"/>
</dbReference>
<keyword evidence="5 7" id="KW-0067">ATP-binding</keyword>
<evidence type="ECO:0000256" key="6">
    <source>
        <dbReference type="RuleBase" id="RU003330"/>
    </source>
</evidence>
<comment type="function">
    <text evidence="5">Catalyzes the reversible transfer of the terminal phosphate group between ATP and AMP. Plays an important role in cellular energy homeostasis and in adenine nucleotide metabolism.</text>
</comment>
<dbReference type="KEGG" id="ssin:G7078_04230"/>
<comment type="pathway">
    <text evidence="5">Purine metabolism; AMP biosynthesis via salvage pathway; AMP from ADP: step 1/1.</text>
</comment>
<comment type="subcellular location">
    <subcellularLocation>
        <location evidence="5 7">Cytoplasm</location>
    </subcellularLocation>
</comment>
<feature type="binding site" evidence="5">
    <location>
        <position position="149"/>
    </location>
    <ligand>
        <name>Zn(2+)</name>
        <dbReference type="ChEBI" id="CHEBI:29105"/>
        <note>structural</note>
    </ligand>
</feature>
<keyword evidence="10" id="KW-1185">Reference proteome</keyword>
<dbReference type="GO" id="GO:0008270">
    <property type="term" value="F:zinc ion binding"/>
    <property type="evidence" value="ECO:0007669"/>
    <property type="project" value="UniProtKB-UniRule"/>
</dbReference>
<dbReference type="HAMAP" id="MF_00235">
    <property type="entry name" value="Adenylate_kinase_Adk"/>
    <property type="match status" value="1"/>
</dbReference>
<dbReference type="GO" id="GO:0005737">
    <property type="term" value="C:cytoplasm"/>
    <property type="evidence" value="ECO:0007669"/>
    <property type="project" value="UniProtKB-SubCell"/>
</dbReference>
<dbReference type="GO" id="GO:0005524">
    <property type="term" value="F:ATP binding"/>
    <property type="evidence" value="ECO:0007669"/>
    <property type="project" value="UniProtKB-UniRule"/>
</dbReference>
<name>A0A6G7ZM65_9SPHN</name>
<feature type="binding site" evidence="5">
    <location>
        <begin position="84"/>
        <end position="87"/>
    </location>
    <ligand>
        <name>AMP</name>
        <dbReference type="ChEBI" id="CHEBI:456215"/>
    </ligand>
</feature>
<evidence type="ECO:0000256" key="2">
    <source>
        <dbReference type="ARBA" id="ARBA00022727"/>
    </source>
</evidence>
<comment type="caution">
    <text evidence="5">Lacks conserved residue(s) required for the propagation of feature annotation.</text>
</comment>
<dbReference type="GO" id="GO:0004017">
    <property type="term" value="F:AMP kinase activity"/>
    <property type="evidence" value="ECO:0007669"/>
    <property type="project" value="UniProtKB-UniRule"/>
</dbReference>
<comment type="subunit">
    <text evidence="5 7">Monomer.</text>
</comment>
<feature type="region of interest" description="NMP" evidence="5">
    <location>
        <begin position="30"/>
        <end position="59"/>
    </location>
</feature>
<dbReference type="InterPro" id="IPR007862">
    <property type="entry name" value="Adenylate_kinase_lid-dom"/>
</dbReference>
<dbReference type="CDD" id="cd01428">
    <property type="entry name" value="ADK"/>
    <property type="match status" value="1"/>
</dbReference>
<dbReference type="Pfam" id="PF00406">
    <property type="entry name" value="ADK"/>
    <property type="match status" value="1"/>
</dbReference>
<keyword evidence="4 5" id="KW-0418">Kinase</keyword>
<gene>
    <name evidence="5" type="primary">adk</name>
    <name evidence="9" type="ORF">G7078_04230</name>
</gene>
<dbReference type="UniPathway" id="UPA00588">
    <property type="reaction ID" value="UER00649"/>
</dbReference>
<feature type="binding site" evidence="5">
    <location>
        <position position="132"/>
    </location>
    <ligand>
        <name>Zn(2+)</name>
        <dbReference type="ChEBI" id="CHEBI:29105"/>
        <note>structural</note>
    </ligand>
</feature>
<evidence type="ECO:0000256" key="4">
    <source>
        <dbReference type="ARBA" id="ARBA00022777"/>
    </source>
</evidence>
<keyword evidence="5" id="KW-0862">Zinc</keyword>
<keyword evidence="1 5" id="KW-0808">Transferase</keyword>
<keyword evidence="2 5" id="KW-0545">Nucleotide biosynthesis</keyword>
<feature type="domain" description="Adenylate kinase active site lid" evidence="8">
    <location>
        <begin position="126"/>
        <end position="162"/>
    </location>
</feature>
<dbReference type="Gene3D" id="3.40.50.300">
    <property type="entry name" value="P-loop containing nucleotide triphosphate hydrolases"/>
    <property type="match status" value="1"/>
</dbReference>
<dbReference type="PANTHER" id="PTHR23359">
    <property type="entry name" value="NUCLEOTIDE KINASE"/>
    <property type="match status" value="1"/>
</dbReference>
<comment type="similarity">
    <text evidence="5 6">Belongs to the adenylate kinase family.</text>
</comment>
<sequence length="219" mass="23882">MNIILLGPPGAGKGTQAARLEAQRGMVQLSTGDMLREALANGTPVGLQAKAVMDAGELVSDAIVSALVGERLDKLKGRGAIFDGYPRTQGQAEALDLLLSERGRQLDHVIELVVDEDALVERIVGRFSCAVCGTPYHDLYKMPKVQETCDTCGSHEFKRRPDDNEATVRTRMAEYRSKTAPILPYYEQRGLVRHVDGMLSVDEVSDRIDQLLAGDSARS</sequence>
<evidence type="ECO:0000256" key="3">
    <source>
        <dbReference type="ARBA" id="ARBA00022741"/>
    </source>
</evidence>
<feature type="binding site" evidence="5">
    <location>
        <position position="160"/>
    </location>
    <ligand>
        <name>AMP</name>
        <dbReference type="ChEBI" id="CHEBI:456215"/>
    </ligand>
</feature>
<dbReference type="Proteomes" id="UP000502502">
    <property type="component" value="Chromosome"/>
</dbReference>
<dbReference type="GO" id="GO:0044209">
    <property type="term" value="P:AMP salvage"/>
    <property type="evidence" value="ECO:0007669"/>
    <property type="project" value="UniProtKB-UniRule"/>
</dbReference>
<dbReference type="InterPro" id="IPR027417">
    <property type="entry name" value="P-loop_NTPase"/>
</dbReference>
<dbReference type="EC" id="2.7.4.3" evidence="5 7"/>
<dbReference type="EMBL" id="CP049871">
    <property type="protein sequence ID" value="QIL02074.1"/>
    <property type="molecule type" value="Genomic_DNA"/>
</dbReference>
<dbReference type="InterPro" id="IPR006259">
    <property type="entry name" value="Adenyl_kin_sub"/>
</dbReference>
<dbReference type="RefSeq" id="WP_166093326.1">
    <property type="nucleotide sequence ID" value="NZ_CP049871.1"/>
</dbReference>
<feature type="binding site" evidence="5">
    <location>
        <position position="31"/>
    </location>
    <ligand>
        <name>AMP</name>
        <dbReference type="ChEBI" id="CHEBI:456215"/>
    </ligand>
</feature>
<dbReference type="InterPro" id="IPR036193">
    <property type="entry name" value="ADK_active_lid_dom_sf"/>
</dbReference>